<dbReference type="InterPro" id="IPR007247">
    <property type="entry name" value="Ureidogly_lyase"/>
</dbReference>
<proteinExistence type="predicted"/>
<evidence type="ECO:0000256" key="1">
    <source>
        <dbReference type="ARBA" id="ARBA00011738"/>
    </source>
</evidence>
<evidence type="ECO:0000313" key="5">
    <source>
        <dbReference type="EMBL" id="SEJ28675.1"/>
    </source>
</evidence>
<protein>
    <submittedName>
        <fullName evidence="5">Ureidoglycolate lyase</fullName>
    </submittedName>
</protein>
<dbReference type="OrthoDB" id="277389at2"/>
<evidence type="ECO:0000256" key="4">
    <source>
        <dbReference type="ARBA" id="ARBA00047684"/>
    </source>
</evidence>
<accession>A0A1H6XVV0</accession>
<evidence type="ECO:0000313" key="6">
    <source>
        <dbReference type="Proteomes" id="UP000199379"/>
    </source>
</evidence>
<comment type="catalytic activity">
    <reaction evidence="4">
        <text>(S)-ureidoglycolate = urea + glyoxylate</text>
        <dbReference type="Rhea" id="RHEA:11304"/>
        <dbReference type="ChEBI" id="CHEBI:16199"/>
        <dbReference type="ChEBI" id="CHEBI:36655"/>
        <dbReference type="ChEBI" id="CHEBI:57296"/>
        <dbReference type="EC" id="4.3.2.3"/>
    </reaction>
</comment>
<dbReference type="Proteomes" id="UP000199379">
    <property type="component" value="Unassembled WGS sequence"/>
</dbReference>
<keyword evidence="2" id="KW-0659">Purine metabolism</keyword>
<dbReference type="GO" id="GO:0050385">
    <property type="term" value="F:ureidoglycolate lyase activity"/>
    <property type="evidence" value="ECO:0007669"/>
    <property type="project" value="UniProtKB-EC"/>
</dbReference>
<dbReference type="STRING" id="1227549.SAMN05444007_10479"/>
<dbReference type="InterPro" id="IPR047233">
    <property type="entry name" value="UAH_cupin"/>
</dbReference>
<evidence type="ECO:0000256" key="3">
    <source>
        <dbReference type="ARBA" id="ARBA00023239"/>
    </source>
</evidence>
<dbReference type="AlphaFoldDB" id="A0A1H6XVV0"/>
<sequence>MTSPQYLFEASSKPSLPLHEVPLIRATNETLKGYGCVVEDPDGFEIEITRWPQQGWRPVDEDTGDEAGAVEGTFECRWKGDVLYGRNEAVGGHYVLGWSTDPQTAQADAPSVPRDQVLLWHMNYHPDGGQMFFPLDRKPFIVPAALPGDNLTPDTVVAFWSDGSTGIYIHAGIWHEGVFPAEDEQRFLDRQGRVHARVSADIGKEFGVYLACPLRADRLKNL</sequence>
<gene>
    <name evidence="5" type="ORF">SAMN05444007_10479</name>
</gene>
<dbReference type="Pfam" id="PF04115">
    <property type="entry name" value="Ureidogly_lyase"/>
    <property type="match status" value="1"/>
</dbReference>
<dbReference type="GO" id="GO:0006144">
    <property type="term" value="P:purine nucleobase metabolic process"/>
    <property type="evidence" value="ECO:0007669"/>
    <property type="project" value="UniProtKB-KW"/>
</dbReference>
<keyword evidence="6" id="KW-1185">Reference proteome</keyword>
<dbReference type="EMBL" id="FNYD01000004">
    <property type="protein sequence ID" value="SEJ28675.1"/>
    <property type="molecule type" value="Genomic_DNA"/>
</dbReference>
<dbReference type="RefSeq" id="WP_092364596.1">
    <property type="nucleotide sequence ID" value="NZ_BMGV01000004.1"/>
</dbReference>
<dbReference type="SUPFAM" id="SSF51182">
    <property type="entry name" value="RmlC-like cupins"/>
    <property type="match status" value="1"/>
</dbReference>
<dbReference type="CDD" id="cd20298">
    <property type="entry name" value="cupin_UAH"/>
    <property type="match status" value="1"/>
</dbReference>
<keyword evidence="3 5" id="KW-0456">Lyase</keyword>
<organism evidence="5 6">
    <name type="scientific">Cribrihabitans marinus</name>
    <dbReference type="NCBI Taxonomy" id="1227549"/>
    <lineage>
        <taxon>Bacteria</taxon>
        <taxon>Pseudomonadati</taxon>
        <taxon>Pseudomonadota</taxon>
        <taxon>Alphaproteobacteria</taxon>
        <taxon>Rhodobacterales</taxon>
        <taxon>Paracoccaceae</taxon>
        <taxon>Cribrihabitans</taxon>
    </lineage>
</organism>
<reference evidence="5 6" key="1">
    <citation type="submission" date="2016-10" db="EMBL/GenBank/DDBJ databases">
        <authorList>
            <person name="de Groot N.N."/>
        </authorList>
    </citation>
    <scope>NUCLEOTIDE SEQUENCE [LARGE SCALE GENOMIC DNA]</scope>
    <source>
        <strain evidence="5 6">DSM 29340</strain>
    </source>
</reference>
<comment type="subunit">
    <text evidence="1">Homodimer.</text>
</comment>
<dbReference type="GO" id="GO:0004848">
    <property type="term" value="F:ureidoglycolate hydrolase activity"/>
    <property type="evidence" value="ECO:0007669"/>
    <property type="project" value="InterPro"/>
</dbReference>
<dbReference type="Gene3D" id="2.60.120.480">
    <property type="entry name" value="Ureidoglycolate hydrolase"/>
    <property type="match status" value="1"/>
</dbReference>
<dbReference type="InterPro" id="IPR024060">
    <property type="entry name" value="Ureidoglycolate_lyase_dom_sf"/>
</dbReference>
<evidence type="ECO:0000256" key="2">
    <source>
        <dbReference type="ARBA" id="ARBA00022631"/>
    </source>
</evidence>
<dbReference type="InterPro" id="IPR011051">
    <property type="entry name" value="RmlC_Cupin_sf"/>
</dbReference>
<name>A0A1H6XVV0_9RHOB</name>
<dbReference type="GO" id="GO:0000256">
    <property type="term" value="P:allantoin catabolic process"/>
    <property type="evidence" value="ECO:0007669"/>
    <property type="project" value="InterPro"/>
</dbReference>